<sequence length="375" mass="40775">MRERCFDDVLANVVAGRRVLVFSCRAWCARVHFRWPPQKNCCSSTMHFSWEAKKKKCGCRGNYRQEASECPAAIITGGARRIGHSIAVRLHQQGFRVVVHYRHSEGAAQRLVAELNAARAGSAVLCKGDLSLSSSLLDCCEDIIDCSFRAFGRCDVLVNNASAYYPTPLLPGDDTNGAAEAKPIDAQVAELFGSNAVAPLFLIRAFARRQGEGSAWRSRNLSVVNLCDAMTDLPLPGFCVYTMAKHALGGLTRAAALELAPRHIRVNAVRRAESSPPRNAAGDAGGDRRKVPLGQSEASAAQIADFIAFLVSKDAGYITGTTLKVDGGLSLAPCLRQMIHLFCVCVLGGSAFPECSRCVWEFVPCWRWRTSFCTT</sequence>
<dbReference type="PANTHER" id="PTHR43639">
    <property type="entry name" value="OXIDOREDUCTASE, SHORT-CHAIN DEHYDROGENASE/REDUCTASE FAMILY (AFU_ORTHOLOGUE AFUA_5G02870)"/>
    <property type="match status" value="1"/>
</dbReference>
<proteinExistence type="inferred from homology"/>
<feature type="binding site" evidence="4">
    <location>
        <position position="222"/>
    </location>
    <ligand>
        <name>substrate</name>
    </ligand>
</feature>
<dbReference type="InterPro" id="IPR036291">
    <property type="entry name" value="NAD(P)-bd_dom_sf"/>
</dbReference>
<dbReference type="EMBL" id="PRFA01000236">
    <property type="protein sequence ID" value="PWU84300.1"/>
    <property type="molecule type" value="Genomic_DNA"/>
</dbReference>
<dbReference type="VEuPathDB" id="TriTrypDB:C3747_219g3"/>
<dbReference type="Gene3D" id="3.40.50.720">
    <property type="entry name" value="NAD(P)-binding Rossmann-like Domain"/>
    <property type="match status" value="1"/>
</dbReference>
<evidence type="ECO:0000313" key="6">
    <source>
        <dbReference type="Proteomes" id="UP000246121"/>
    </source>
</evidence>
<dbReference type="InterPro" id="IPR002347">
    <property type="entry name" value="SDR_fam"/>
</dbReference>
<dbReference type="InterPro" id="IPR014058">
    <property type="entry name" value="Pteridine_reductase"/>
</dbReference>
<reference evidence="5 6" key="1">
    <citation type="journal article" date="2018" name="Microb. Genom.">
        <title>Expanding an expanded genome: long-read sequencing of Trypanosoma cruzi.</title>
        <authorList>
            <person name="Berna L."/>
            <person name="Rodriguez M."/>
            <person name="Chiribao M.L."/>
            <person name="Parodi-Talice A."/>
            <person name="Pita S."/>
            <person name="Rijo G."/>
            <person name="Alvarez-Valin F."/>
            <person name="Robello C."/>
        </authorList>
    </citation>
    <scope>NUCLEOTIDE SEQUENCE [LARGE SCALE GENOMIC DNA]</scope>
    <source>
        <strain evidence="5 6">Dm28c</strain>
    </source>
</reference>
<evidence type="ECO:0000256" key="4">
    <source>
        <dbReference type="PIRSR" id="PIRSR614058-2"/>
    </source>
</evidence>
<dbReference type="VEuPathDB" id="TriTrypDB:C4B63_236g8"/>
<keyword evidence="2" id="KW-0560">Oxidoreductase</keyword>
<feature type="active site" description="Proton acceptor" evidence="3">
    <location>
        <position position="241"/>
    </location>
</feature>
<dbReference type="GO" id="GO:0016491">
    <property type="term" value="F:oxidoreductase activity"/>
    <property type="evidence" value="ECO:0007669"/>
    <property type="project" value="UniProtKB-KW"/>
</dbReference>
<dbReference type="InterPro" id="IPR020904">
    <property type="entry name" value="Sc_DH/Rdtase_CS"/>
</dbReference>
<dbReference type="Proteomes" id="UP000246121">
    <property type="component" value="Unassembled WGS sequence"/>
</dbReference>
<dbReference type="Pfam" id="PF13561">
    <property type="entry name" value="adh_short_C2"/>
    <property type="match status" value="1"/>
</dbReference>
<comment type="similarity">
    <text evidence="1">Belongs to the short-chain dehydrogenases/reductases (SDR) family.</text>
</comment>
<gene>
    <name evidence="5" type="ORF">C4B63_236g8</name>
</gene>
<protein>
    <submittedName>
        <fullName evidence="5">Putative NAD(P)-dependent oxidoreductase</fullName>
    </submittedName>
</protein>
<dbReference type="PANTHER" id="PTHR43639:SF1">
    <property type="entry name" value="SHORT-CHAIN DEHYDROGENASE_REDUCTASE FAMILY PROTEIN"/>
    <property type="match status" value="1"/>
</dbReference>
<name>A0A2V2UJW2_TRYCR</name>
<dbReference type="VEuPathDB" id="TriTrypDB:BCY84_21987"/>
<comment type="caution">
    <text evidence="5">The sequence shown here is derived from an EMBL/GenBank/DDBJ whole genome shotgun (WGS) entry which is preliminary data.</text>
</comment>
<dbReference type="PROSITE" id="PS00061">
    <property type="entry name" value="ADH_SHORT"/>
    <property type="match status" value="1"/>
</dbReference>
<evidence type="ECO:0000256" key="1">
    <source>
        <dbReference type="ARBA" id="ARBA00006484"/>
    </source>
</evidence>
<accession>A0A2V2UJW2</accession>
<dbReference type="AlphaFoldDB" id="A0A2V2UJW2"/>
<dbReference type="VEuPathDB" id="TriTrypDB:TcBrA4_0068970"/>
<evidence type="ECO:0000256" key="3">
    <source>
        <dbReference type="PIRSR" id="PIRSR614058-1"/>
    </source>
</evidence>
<dbReference type="PRINTS" id="PR00081">
    <property type="entry name" value="GDHRDH"/>
</dbReference>
<evidence type="ECO:0000256" key="2">
    <source>
        <dbReference type="ARBA" id="ARBA00023002"/>
    </source>
</evidence>
<dbReference type="NCBIfam" id="TIGR02685">
    <property type="entry name" value="pter_reduc_Leis"/>
    <property type="match status" value="1"/>
</dbReference>
<dbReference type="SUPFAM" id="SSF51735">
    <property type="entry name" value="NAD(P)-binding Rossmann-fold domains"/>
    <property type="match status" value="1"/>
</dbReference>
<dbReference type="CDD" id="cd05357">
    <property type="entry name" value="PR_SDR_c"/>
    <property type="match status" value="1"/>
</dbReference>
<organism evidence="5 6">
    <name type="scientific">Trypanosoma cruzi</name>
    <dbReference type="NCBI Taxonomy" id="5693"/>
    <lineage>
        <taxon>Eukaryota</taxon>
        <taxon>Discoba</taxon>
        <taxon>Euglenozoa</taxon>
        <taxon>Kinetoplastea</taxon>
        <taxon>Metakinetoplastina</taxon>
        <taxon>Trypanosomatida</taxon>
        <taxon>Trypanosomatidae</taxon>
        <taxon>Trypanosoma</taxon>
        <taxon>Schizotrypanum</taxon>
    </lineage>
</organism>
<evidence type="ECO:0000313" key="5">
    <source>
        <dbReference type="EMBL" id="PWU84300.1"/>
    </source>
</evidence>